<dbReference type="STRING" id="4565.A0A3B6REU5"/>
<feature type="transmembrane region" description="Helical" evidence="14">
    <location>
        <begin position="227"/>
        <end position="245"/>
    </location>
</feature>
<evidence type="ECO:0000256" key="12">
    <source>
        <dbReference type="ARBA" id="ARBA00023303"/>
    </source>
</evidence>
<organism evidence="16">
    <name type="scientific">Triticum aestivum</name>
    <name type="common">Wheat</name>
    <dbReference type="NCBI Taxonomy" id="4565"/>
    <lineage>
        <taxon>Eukaryota</taxon>
        <taxon>Viridiplantae</taxon>
        <taxon>Streptophyta</taxon>
        <taxon>Embryophyta</taxon>
        <taxon>Tracheophyta</taxon>
        <taxon>Spermatophyta</taxon>
        <taxon>Magnoliopsida</taxon>
        <taxon>Liliopsida</taxon>
        <taxon>Poales</taxon>
        <taxon>Poaceae</taxon>
        <taxon>BOP clade</taxon>
        <taxon>Pooideae</taxon>
        <taxon>Triticodae</taxon>
        <taxon>Triticeae</taxon>
        <taxon>Triticinae</taxon>
        <taxon>Triticum</taxon>
    </lineage>
</organism>
<comment type="subcellular location">
    <subcellularLocation>
        <location evidence="1">Membrane</location>
        <topology evidence="1">Multi-pass membrane protein</topology>
    </subcellularLocation>
</comment>
<dbReference type="Gene3D" id="1.10.287.70">
    <property type="match status" value="1"/>
</dbReference>
<sequence>MSFAADDLIKNGQVQAIIWATETLTKSDRAAHHRNHIPVLSFSGISPTLCAFWLEDHVAGSQGHVKFGFTLGSDSITFPNPEPDRRYSRRLETRKSRKNCRGETGLKIAVPLKLGFEVFVNVIDPISKKQNVTGYNIDIFKAAMKNLHRHPCYTFFVFNGTYDELVGNVSSGMYDGAVGDVTITAERVITTDFTMPYTQSGVSMLVLAQDESDTIRWTFVKPLNGKLWFATMVFFFYTGFVVWMIELPRNQEYQGSSLRQCSTALYFVFSTLTFSHGHTIRSPLSKIVVVIWCFVVLVLVQSYTASLSSILTAKRLRPWMTDFDQLRHSGDFVGYQDDSFVRSFLMNHNISENRLRNYTTKEEYADALWKGSNNGGVSAIVDEIPYLTSFLSDRRYGNDFRMLGCIYKTPGFGFAFRLGSPLVHNLSTAILNLAGGDEGSRIEVKWFGTTSSPIGAGTIPDTDSAPLTLESFSGLFVITSISTLMLLISIMRLIHAKCTELRKADVESVSYSGTNDESHLLQNGIGDNPSLDQQPFHEARNNNSGGVHMSSENVGDTELDTLQQNGMHGGSVPAGHIQIEMRDISGKGKRRCS</sequence>
<dbReference type="FunFam" id="1.10.287.70:FF:000037">
    <property type="entry name" value="Glutamate receptor"/>
    <property type="match status" value="1"/>
</dbReference>
<comment type="similarity">
    <text evidence="2">Belongs to the glutamate-gated ion channel (TC 1.A.10.1) family.</text>
</comment>
<keyword evidence="12" id="KW-0407">Ion channel</keyword>
<dbReference type="AlphaFoldDB" id="A0A3B6REU5"/>
<evidence type="ECO:0000256" key="11">
    <source>
        <dbReference type="ARBA" id="ARBA00023286"/>
    </source>
</evidence>
<name>A0A3B6REU5_WHEAT</name>
<evidence type="ECO:0000256" key="13">
    <source>
        <dbReference type="SAM" id="MobiDB-lite"/>
    </source>
</evidence>
<keyword evidence="10" id="KW-0325">Glycoprotein</keyword>
<dbReference type="GO" id="GO:0015276">
    <property type="term" value="F:ligand-gated monoatomic ion channel activity"/>
    <property type="evidence" value="ECO:0000318"/>
    <property type="project" value="GO_Central"/>
</dbReference>
<keyword evidence="6 14" id="KW-1133">Transmembrane helix</keyword>
<feature type="transmembrane region" description="Helical" evidence="14">
    <location>
        <begin position="287"/>
        <end position="311"/>
    </location>
</feature>
<keyword evidence="3" id="KW-0813">Transport</keyword>
<accession>A0A3B6REU5</accession>
<evidence type="ECO:0000256" key="8">
    <source>
        <dbReference type="ARBA" id="ARBA00023136"/>
    </source>
</evidence>
<dbReference type="FunFam" id="3.40.190.10:FF:000150">
    <property type="entry name" value="Glutamate receptor 2.7"/>
    <property type="match status" value="1"/>
</dbReference>
<dbReference type="GO" id="GO:0005886">
    <property type="term" value="C:plasma membrane"/>
    <property type="evidence" value="ECO:0000318"/>
    <property type="project" value="GO_Central"/>
</dbReference>
<evidence type="ECO:0000313" key="17">
    <source>
        <dbReference type="Proteomes" id="UP000019116"/>
    </source>
</evidence>
<evidence type="ECO:0000256" key="3">
    <source>
        <dbReference type="ARBA" id="ARBA00022448"/>
    </source>
</evidence>
<keyword evidence="4 14" id="KW-0812">Transmembrane</keyword>
<feature type="transmembrane region" description="Helical" evidence="14">
    <location>
        <begin position="472"/>
        <end position="494"/>
    </location>
</feature>
<evidence type="ECO:0000259" key="15">
    <source>
        <dbReference type="SMART" id="SM00079"/>
    </source>
</evidence>
<keyword evidence="8 14" id="KW-0472">Membrane</keyword>
<dbReference type="Proteomes" id="UP000019116">
    <property type="component" value="Chromosome 7A"/>
</dbReference>
<dbReference type="CDD" id="cd13686">
    <property type="entry name" value="GluR_Plant"/>
    <property type="match status" value="1"/>
</dbReference>
<feature type="compositionally biased region" description="Polar residues" evidence="13">
    <location>
        <begin position="541"/>
        <end position="553"/>
    </location>
</feature>
<evidence type="ECO:0000256" key="2">
    <source>
        <dbReference type="ARBA" id="ARBA00008685"/>
    </source>
</evidence>
<dbReference type="Gene3D" id="3.40.190.10">
    <property type="entry name" value="Periplasmic binding protein-like II"/>
    <property type="match status" value="1"/>
</dbReference>
<protein>
    <recommendedName>
        <fullName evidence="15">Ionotropic glutamate receptor C-terminal domain-containing protein</fullName>
    </recommendedName>
</protein>
<dbReference type="Gramene" id="TraesCS7A03G0358500.1">
    <property type="protein sequence ID" value="TraesCS7A03G0358500.1.CDS"/>
    <property type="gene ID" value="TraesCS7A03G0358500"/>
</dbReference>
<evidence type="ECO:0000313" key="16">
    <source>
        <dbReference type="EnsemblPlants" id="TraesCS7A02G153600.1"/>
    </source>
</evidence>
<keyword evidence="17" id="KW-1185">Reference proteome</keyword>
<evidence type="ECO:0000256" key="4">
    <source>
        <dbReference type="ARBA" id="ARBA00022692"/>
    </source>
</evidence>
<evidence type="ECO:0000256" key="5">
    <source>
        <dbReference type="ARBA" id="ARBA00022729"/>
    </source>
</evidence>
<evidence type="ECO:0000256" key="1">
    <source>
        <dbReference type="ARBA" id="ARBA00004141"/>
    </source>
</evidence>
<evidence type="ECO:0000256" key="10">
    <source>
        <dbReference type="ARBA" id="ARBA00023180"/>
    </source>
</evidence>
<evidence type="ECO:0000256" key="9">
    <source>
        <dbReference type="ARBA" id="ARBA00023170"/>
    </source>
</evidence>
<keyword evidence="9" id="KW-0675">Receptor</keyword>
<dbReference type="OrthoDB" id="5984008at2759"/>
<dbReference type="InterPro" id="IPR015683">
    <property type="entry name" value="Ionotropic_Glu_rcpt"/>
</dbReference>
<dbReference type="GO" id="GO:0038023">
    <property type="term" value="F:signaling receptor activity"/>
    <property type="evidence" value="ECO:0000318"/>
    <property type="project" value="GO_Central"/>
</dbReference>
<evidence type="ECO:0000256" key="6">
    <source>
        <dbReference type="ARBA" id="ARBA00022989"/>
    </source>
</evidence>
<dbReference type="Gramene" id="TraesCS7A02G153600.1">
    <property type="protein sequence ID" value="TraesCS7A02G153600.1"/>
    <property type="gene ID" value="TraesCS7A02G153600"/>
</dbReference>
<evidence type="ECO:0000256" key="14">
    <source>
        <dbReference type="SAM" id="Phobius"/>
    </source>
</evidence>
<proteinExistence type="inferred from homology"/>
<keyword evidence="11" id="KW-1071">Ligand-gated ion channel</keyword>
<dbReference type="SMART" id="SM00079">
    <property type="entry name" value="PBPe"/>
    <property type="match status" value="1"/>
</dbReference>
<reference evidence="16" key="1">
    <citation type="submission" date="2018-08" db="EMBL/GenBank/DDBJ databases">
        <authorList>
            <person name="Rossello M."/>
        </authorList>
    </citation>
    <scope>NUCLEOTIDE SEQUENCE [LARGE SCALE GENOMIC DNA]</scope>
    <source>
        <strain evidence="16">cv. Chinese Spring</strain>
    </source>
</reference>
<dbReference type="Pfam" id="PF00060">
    <property type="entry name" value="Lig_chan"/>
    <property type="match status" value="1"/>
</dbReference>
<keyword evidence="7" id="KW-0406">Ion transport</keyword>
<dbReference type="PANTHER" id="PTHR18966">
    <property type="entry name" value="IONOTROPIC GLUTAMATE RECEPTOR"/>
    <property type="match status" value="1"/>
</dbReference>
<feature type="domain" description="Ionotropic glutamate receptor C-terminal" evidence="15">
    <location>
        <begin position="105"/>
        <end position="449"/>
    </location>
</feature>
<feature type="region of interest" description="Disordered" evidence="13">
    <location>
        <begin position="517"/>
        <end position="553"/>
    </location>
</feature>
<dbReference type="SMR" id="A0A3B6REU5"/>
<reference evidence="16" key="2">
    <citation type="submission" date="2018-10" db="UniProtKB">
        <authorList>
            <consortium name="EnsemblPlants"/>
        </authorList>
    </citation>
    <scope>IDENTIFICATION</scope>
</reference>
<dbReference type="SUPFAM" id="SSF53850">
    <property type="entry name" value="Periplasmic binding protein-like II"/>
    <property type="match status" value="1"/>
</dbReference>
<evidence type="ECO:0000256" key="7">
    <source>
        <dbReference type="ARBA" id="ARBA00023065"/>
    </source>
</evidence>
<keyword evidence="5" id="KW-0732">Signal</keyword>
<dbReference type="InterPro" id="IPR001320">
    <property type="entry name" value="Iontro_rcpt_C"/>
</dbReference>
<dbReference type="EnsemblPlants" id="TraesCS7A02G153600.1">
    <property type="protein sequence ID" value="TraesCS7A02G153600.1"/>
    <property type="gene ID" value="TraesCS7A02G153600"/>
</dbReference>